<dbReference type="GO" id="GO:0005524">
    <property type="term" value="F:ATP binding"/>
    <property type="evidence" value="ECO:0007669"/>
    <property type="project" value="UniProtKB-KW"/>
</dbReference>
<dbReference type="Pfam" id="PF00005">
    <property type="entry name" value="ABC_tran"/>
    <property type="match status" value="1"/>
</dbReference>
<dbReference type="Gene3D" id="3.40.50.300">
    <property type="entry name" value="P-loop containing nucleotide triphosphate hydrolases"/>
    <property type="match status" value="1"/>
</dbReference>
<evidence type="ECO:0000256" key="2">
    <source>
        <dbReference type="ARBA" id="ARBA00022840"/>
    </source>
</evidence>
<dbReference type="PROSITE" id="PS00211">
    <property type="entry name" value="ABC_TRANSPORTER_1"/>
    <property type="match status" value="1"/>
</dbReference>
<accession>A0A9X1ZDI9</accession>
<dbReference type="RefSeq" id="WP_248948377.1">
    <property type="nucleotide sequence ID" value="NZ_JAKILB010000001.1"/>
</dbReference>
<evidence type="ECO:0000313" key="4">
    <source>
        <dbReference type="EMBL" id="MCL1137380.1"/>
    </source>
</evidence>
<dbReference type="EMBL" id="JAKILB010000001">
    <property type="protein sequence ID" value="MCL1137380.1"/>
    <property type="molecule type" value="Genomic_DNA"/>
</dbReference>
<evidence type="ECO:0000256" key="1">
    <source>
        <dbReference type="ARBA" id="ARBA00022741"/>
    </source>
</evidence>
<dbReference type="Proteomes" id="UP001139293">
    <property type="component" value="Unassembled WGS sequence"/>
</dbReference>
<dbReference type="PANTHER" id="PTHR42794:SF2">
    <property type="entry name" value="ABC TRANSPORTER ATP-BINDING PROTEIN"/>
    <property type="match status" value="1"/>
</dbReference>
<dbReference type="CDD" id="cd03214">
    <property type="entry name" value="ABC_Iron-Siderophores_B12_Hemin"/>
    <property type="match status" value="1"/>
</dbReference>
<dbReference type="InterPro" id="IPR027417">
    <property type="entry name" value="P-loop_NTPase"/>
</dbReference>
<dbReference type="InterPro" id="IPR003439">
    <property type="entry name" value="ABC_transporter-like_ATP-bd"/>
</dbReference>
<evidence type="ECO:0000259" key="3">
    <source>
        <dbReference type="PROSITE" id="PS50893"/>
    </source>
</evidence>
<reference evidence="4" key="1">
    <citation type="submission" date="2022-01" db="EMBL/GenBank/DDBJ databases">
        <title>Whole genome-based taxonomy of the Shewanellaceae.</title>
        <authorList>
            <person name="Martin-Rodriguez A.J."/>
        </authorList>
    </citation>
    <scope>NUCLEOTIDE SEQUENCE</scope>
    <source>
        <strain evidence="4">KCTC 23973</strain>
    </source>
</reference>
<dbReference type="AlphaFoldDB" id="A0A9X1ZDI9"/>
<dbReference type="PANTHER" id="PTHR42794">
    <property type="entry name" value="HEMIN IMPORT ATP-BINDING PROTEIN HMUV"/>
    <property type="match status" value="1"/>
</dbReference>
<dbReference type="SUPFAM" id="SSF52540">
    <property type="entry name" value="P-loop containing nucleoside triphosphate hydrolases"/>
    <property type="match status" value="1"/>
</dbReference>
<proteinExistence type="predicted"/>
<dbReference type="InterPro" id="IPR003593">
    <property type="entry name" value="AAA+_ATPase"/>
</dbReference>
<keyword evidence="2 4" id="KW-0067">ATP-binding</keyword>
<gene>
    <name evidence="4" type="ORF">L2740_02235</name>
</gene>
<dbReference type="PROSITE" id="PS50893">
    <property type="entry name" value="ABC_TRANSPORTER_2"/>
    <property type="match status" value="1"/>
</dbReference>
<protein>
    <submittedName>
        <fullName evidence="4">ABC transporter ATP-binding protein</fullName>
    </submittedName>
</protein>
<dbReference type="SMART" id="SM00382">
    <property type="entry name" value="AAA"/>
    <property type="match status" value="1"/>
</dbReference>
<feature type="domain" description="ABC transporter" evidence="3">
    <location>
        <begin position="2"/>
        <end position="226"/>
    </location>
</feature>
<keyword evidence="5" id="KW-1185">Reference proteome</keyword>
<comment type="caution">
    <text evidence="4">The sequence shown here is derived from an EMBL/GenBank/DDBJ whole genome shotgun (WGS) entry which is preliminary data.</text>
</comment>
<dbReference type="InterPro" id="IPR017871">
    <property type="entry name" value="ABC_transporter-like_CS"/>
</dbReference>
<name>A0A9X1ZDI9_9GAMM</name>
<evidence type="ECO:0000313" key="5">
    <source>
        <dbReference type="Proteomes" id="UP001139293"/>
    </source>
</evidence>
<organism evidence="4 5">
    <name type="scientific">Shewanella pneumatophori</name>
    <dbReference type="NCBI Taxonomy" id="314092"/>
    <lineage>
        <taxon>Bacteria</taxon>
        <taxon>Pseudomonadati</taxon>
        <taxon>Pseudomonadota</taxon>
        <taxon>Gammaproteobacteria</taxon>
        <taxon>Alteromonadales</taxon>
        <taxon>Shewanellaceae</taxon>
        <taxon>Shewanella</taxon>
    </lineage>
</organism>
<sequence length="246" mass="26922">MLHIDSLHIAANGLENLAPFQFSVNSGEWVGILGRNGCGKTTLLKSMAGLLPVKSGDLYWRTDSLLGMKQKLRANYLALMMQHNGVCGGLNVSDVVSLAACSSCVDQARLAQLLADCSLTHLKDRQLEHLSGGQLQRVMLAQTLFQNTELLLLDEPTNHLDIFHQHQLLSIIKQRANTVIATFHDINLAAQYCDKLLLLVDDKVASFGAPTEVLTQENMRLAYKVDAQIQTGVNGVNVTVVGVFDE</sequence>
<dbReference type="GO" id="GO:0016887">
    <property type="term" value="F:ATP hydrolysis activity"/>
    <property type="evidence" value="ECO:0007669"/>
    <property type="project" value="InterPro"/>
</dbReference>
<keyword evidence="1" id="KW-0547">Nucleotide-binding</keyword>